<evidence type="ECO:0000313" key="2">
    <source>
        <dbReference type="EMBL" id="OAD20879.1"/>
    </source>
</evidence>
<evidence type="ECO:0000259" key="1">
    <source>
        <dbReference type="Pfam" id="PF13449"/>
    </source>
</evidence>
<proteinExistence type="predicted"/>
<name>A0A176RYV8_9GAMM</name>
<gene>
    <name evidence="2" type="ORF">THIOM_003389</name>
</gene>
<protein>
    <recommendedName>
        <fullName evidence="1">Phytase-like domain-containing protein</fullName>
    </recommendedName>
</protein>
<dbReference type="Pfam" id="PF13449">
    <property type="entry name" value="Phytase-like"/>
    <property type="match status" value="1"/>
</dbReference>
<dbReference type="AlphaFoldDB" id="A0A176RYV8"/>
<dbReference type="Proteomes" id="UP000076962">
    <property type="component" value="Unassembled WGS sequence"/>
</dbReference>
<feature type="domain" description="Phytase-like" evidence="1">
    <location>
        <begin position="1"/>
        <end position="176"/>
    </location>
</feature>
<comment type="caution">
    <text evidence="2">The sequence shown here is derived from an EMBL/GenBank/DDBJ whole genome shotgun (WGS) entry which is preliminary data.</text>
</comment>
<evidence type="ECO:0000313" key="3">
    <source>
        <dbReference type="Proteomes" id="UP000076962"/>
    </source>
</evidence>
<reference evidence="2 3" key="1">
    <citation type="submission" date="2016-05" db="EMBL/GenBank/DDBJ databases">
        <title>Single-cell genome of chain-forming Candidatus Thiomargarita nelsonii and comparison to other large sulfur-oxidizing bacteria.</title>
        <authorList>
            <person name="Winkel M."/>
            <person name="Salman V."/>
            <person name="Woyke T."/>
            <person name="Schulz-Vogt H."/>
            <person name="Richter M."/>
            <person name="Flood B."/>
            <person name="Bailey J."/>
            <person name="Amann R."/>
            <person name="Mussmann M."/>
        </authorList>
    </citation>
    <scope>NUCLEOTIDE SEQUENCE [LARGE SCALE GENOMIC DNA]</scope>
    <source>
        <strain evidence="2 3">THI036</strain>
    </source>
</reference>
<organism evidence="2 3">
    <name type="scientific">Candidatus Thiomargarita nelsonii</name>
    <dbReference type="NCBI Taxonomy" id="1003181"/>
    <lineage>
        <taxon>Bacteria</taxon>
        <taxon>Pseudomonadati</taxon>
        <taxon>Pseudomonadota</taxon>
        <taxon>Gammaproteobacteria</taxon>
        <taxon>Thiotrichales</taxon>
        <taxon>Thiotrichaceae</taxon>
        <taxon>Thiomargarita</taxon>
    </lineage>
</organism>
<feature type="non-terminal residue" evidence="2">
    <location>
        <position position="199"/>
    </location>
</feature>
<dbReference type="InterPro" id="IPR027372">
    <property type="entry name" value="Phytase-like_dom"/>
</dbReference>
<accession>A0A176RYV8</accession>
<keyword evidence="3" id="KW-1185">Reference proteome</keyword>
<dbReference type="EMBL" id="LUTY01002041">
    <property type="protein sequence ID" value="OAD20879.1"/>
    <property type="molecule type" value="Genomic_DNA"/>
</dbReference>
<sequence>MESLAVSPDEDFLYFIMESPLANPAAYQNSRYVRLFKVSLREFDLDSVVAEYVYVIDEPETFTADNTTKQSDVKISEMVALETDKLIILERVTRHTKLYQLSKLEDATNILGTEWDDEAIVPSLERLSDLTAQGIIPLEKKLVFDSRRDLSDLDSKIEGIALLDDQYLVFINDNDFGIKGAQIEWLMYFVVNYLRFWRT</sequence>